<dbReference type="InterPro" id="IPR026040">
    <property type="entry name" value="HyI-like"/>
</dbReference>
<dbReference type="Gene3D" id="3.20.20.150">
    <property type="entry name" value="Divalent-metal-dependent TIM barrel enzymes"/>
    <property type="match status" value="1"/>
</dbReference>
<dbReference type="GO" id="GO:0008903">
    <property type="term" value="F:hydroxypyruvate isomerase activity"/>
    <property type="evidence" value="ECO:0007669"/>
    <property type="project" value="UniProtKB-EC"/>
</dbReference>
<sequence>MKRRNFIRNTAVSGMALTGLAGALGFSVSEAGVSNSAKFKLKYAPSLRTFSEHAGKDPIDNIKFIADQGFRAIFDNGLMNKPPELQEKIANELARLGLDLGPFVLYADFKTRSFVTQDPEIKEMLKKKMYEGIEVQKRTGAKTALVVPGHFDEGLEYAYQMANIVDNMRICCDIVGKTGLELVMEPLNAWTNHPGLILTKMPEAYLLCVSVNHPSCKIVDDIYHQQITEGNIIPNIDKCWDYISAFHIGDNPGRKEPTTGEINYKNIFKHIYQKGFDGVLCAEHGKSKPGKEGELALIKAYREVDSFDA</sequence>
<dbReference type="EMBL" id="UOEP01000202">
    <property type="protein sequence ID" value="VAW23874.1"/>
    <property type="molecule type" value="Genomic_DNA"/>
</dbReference>
<accession>A0A3B0UUS5</accession>
<dbReference type="Pfam" id="PF01261">
    <property type="entry name" value="AP_endonuc_2"/>
    <property type="match status" value="1"/>
</dbReference>
<gene>
    <name evidence="3" type="ORF">MNBD_BACTEROID01-2412</name>
</gene>
<dbReference type="EC" id="5.3.1.22" evidence="3"/>
<dbReference type="InterPro" id="IPR050417">
    <property type="entry name" value="Sugar_Epim/Isomerase"/>
</dbReference>
<protein>
    <submittedName>
        <fullName evidence="3">Hydroxypyruvate isomerase</fullName>
        <ecNumber evidence="3">5.3.1.22</ecNumber>
    </submittedName>
</protein>
<dbReference type="InterPro" id="IPR036237">
    <property type="entry name" value="Xyl_isomerase-like_sf"/>
</dbReference>
<reference evidence="3" key="1">
    <citation type="submission" date="2018-06" db="EMBL/GenBank/DDBJ databases">
        <authorList>
            <person name="Zhirakovskaya E."/>
        </authorList>
    </citation>
    <scope>NUCLEOTIDE SEQUENCE</scope>
</reference>
<keyword evidence="1 3" id="KW-0413">Isomerase</keyword>
<dbReference type="InterPro" id="IPR013022">
    <property type="entry name" value="Xyl_isomerase-like_TIM-brl"/>
</dbReference>
<dbReference type="AlphaFoldDB" id="A0A3B0UUS5"/>
<evidence type="ECO:0000313" key="3">
    <source>
        <dbReference type="EMBL" id="VAW23874.1"/>
    </source>
</evidence>
<name>A0A3B0UUS5_9ZZZZ</name>
<dbReference type="PANTHER" id="PTHR43489">
    <property type="entry name" value="ISOMERASE"/>
    <property type="match status" value="1"/>
</dbReference>
<proteinExistence type="predicted"/>
<dbReference type="PIRSF" id="PIRSF006241">
    <property type="entry name" value="HyI"/>
    <property type="match status" value="1"/>
</dbReference>
<organism evidence="3">
    <name type="scientific">hydrothermal vent metagenome</name>
    <dbReference type="NCBI Taxonomy" id="652676"/>
    <lineage>
        <taxon>unclassified sequences</taxon>
        <taxon>metagenomes</taxon>
        <taxon>ecological metagenomes</taxon>
    </lineage>
</organism>
<evidence type="ECO:0000256" key="1">
    <source>
        <dbReference type="ARBA" id="ARBA00023235"/>
    </source>
</evidence>
<keyword evidence="3" id="KW-0670">Pyruvate</keyword>
<dbReference type="SUPFAM" id="SSF51658">
    <property type="entry name" value="Xylose isomerase-like"/>
    <property type="match status" value="1"/>
</dbReference>
<evidence type="ECO:0000259" key="2">
    <source>
        <dbReference type="Pfam" id="PF01261"/>
    </source>
</evidence>
<feature type="domain" description="Xylose isomerase-like TIM barrel" evidence="2">
    <location>
        <begin position="63"/>
        <end position="290"/>
    </location>
</feature>